<accession>A0ABT8F9S0</accession>
<proteinExistence type="predicted"/>
<dbReference type="RefSeq" id="WP_300950363.1">
    <property type="nucleotide sequence ID" value="NZ_JAUHJQ010000001.1"/>
</dbReference>
<feature type="compositionally biased region" description="Basic and acidic residues" evidence="1">
    <location>
        <begin position="124"/>
        <end position="135"/>
    </location>
</feature>
<dbReference type="Pfam" id="PF01740">
    <property type="entry name" value="STAS"/>
    <property type="match status" value="1"/>
</dbReference>
<protein>
    <submittedName>
        <fullName evidence="3">STAS domain-containing protein</fullName>
    </submittedName>
</protein>
<feature type="compositionally biased region" description="Basic residues" evidence="1">
    <location>
        <begin position="111"/>
        <end position="123"/>
    </location>
</feature>
<dbReference type="Proteomes" id="UP001168620">
    <property type="component" value="Unassembled WGS sequence"/>
</dbReference>
<evidence type="ECO:0000313" key="4">
    <source>
        <dbReference type="Proteomes" id="UP001168620"/>
    </source>
</evidence>
<dbReference type="EMBL" id="JAUHJQ010000001">
    <property type="protein sequence ID" value="MDN4171436.1"/>
    <property type="molecule type" value="Genomic_DNA"/>
</dbReference>
<feature type="region of interest" description="Disordered" evidence="1">
    <location>
        <begin position="111"/>
        <end position="135"/>
    </location>
</feature>
<keyword evidence="4" id="KW-1185">Reference proteome</keyword>
<sequence>MGEGTIVGLDVTVEALPRHTVLRLAGEVDLAEVEAVRRAALAAVGCGRDLLLDLGAVTFVDACGLATLVAVRRAAHAAGLRCHVVEPSGVVRRVAALTRSEAALGWDLPVRGRRGPARHRRPAAHREHPPRPRRP</sequence>
<dbReference type="PROSITE" id="PS50801">
    <property type="entry name" value="STAS"/>
    <property type="match status" value="1"/>
</dbReference>
<dbReference type="SUPFAM" id="SSF52091">
    <property type="entry name" value="SpoIIaa-like"/>
    <property type="match status" value="1"/>
</dbReference>
<feature type="domain" description="STAS" evidence="2">
    <location>
        <begin position="9"/>
        <end position="94"/>
    </location>
</feature>
<dbReference type="InterPro" id="IPR002645">
    <property type="entry name" value="STAS_dom"/>
</dbReference>
<evidence type="ECO:0000313" key="3">
    <source>
        <dbReference type="EMBL" id="MDN4171436.1"/>
    </source>
</evidence>
<dbReference type="InterPro" id="IPR036513">
    <property type="entry name" value="STAS_dom_sf"/>
</dbReference>
<comment type="caution">
    <text evidence="3">The sequence shown here is derived from an EMBL/GenBank/DDBJ whole genome shotgun (WGS) entry which is preliminary data.</text>
</comment>
<reference evidence="3" key="1">
    <citation type="submission" date="2023-06" db="EMBL/GenBank/DDBJ databases">
        <title>Draft genome sequence of Nocardioides sp. SOB77.</title>
        <authorList>
            <person name="Zhang G."/>
        </authorList>
    </citation>
    <scope>NUCLEOTIDE SEQUENCE</scope>
    <source>
        <strain evidence="3">SOB77</strain>
    </source>
</reference>
<gene>
    <name evidence="3" type="ORF">QWY28_00615</name>
</gene>
<evidence type="ECO:0000259" key="2">
    <source>
        <dbReference type="PROSITE" id="PS50801"/>
    </source>
</evidence>
<dbReference type="CDD" id="cd07043">
    <property type="entry name" value="STAS_anti-anti-sigma_factors"/>
    <property type="match status" value="1"/>
</dbReference>
<name>A0ABT8F9S0_9ACTN</name>
<evidence type="ECO:0000256" key="1">
    <source>
        <dbReference type="SAM" id="MobiDB-lite"/>
    </source>
</evidence>
<dbReference type="Gene3D" id="3.30.750.24">
    <property type="entry name" value="STAS domain"/>
    <property type="match status" value="1"/>
</dbReference>
<organism evidence="3 4">
    <name type="scientific">Nocardioides oceani</name>
    <dbReference type="NCBI Taxonomy" id="3058369"/>
    <lineage>
        <taxon>Bacteria</taxon>
        <taxon>Bacillati</taxon>
        <taxon>Actinomycetota</taxon>
        <taxon>Actinomycetes</taxon>
        <taxon>Propionibacteriales</taxon>
        <taxon>Nocardioidaceae</taxon>
        <taxon>Nocardioides</taxon>
    </lineage>
</organism>